<dbReference type="EMBL" id="KZ824317">
    <property type="protein sequence ID" value="RAL08216.1"/>
    <property type="molecule type" value="Genomic_DNA"/>
</dbReference>
<name>A0A395HKT1_ASPHC</name>
<proteinExistence type="predicted"/>
<evidence type="ECO:0000313" key="1">
    <source>
        <dbReference type="EMBL" id="RAL08216.1"/>
    </source>
</evidence>
<sequence length="186" mass="19891">MPRRLQRQATWVDGIFSASPNFFFSTSFAVRGLAWDGSLSLKPKRDQNGLQRTLSVVSSLSHHSGSAKDGLIRTFLILQDGGDPPGTGDDDGLCVSMGNAVTDLSPRRVGWAGPPIASCSGESALAVCTMKRLAARKAVFCVVGGDVVLDIVSLRSVDLAIWLLVGGYKFKEECSLEEEENNKSTA</sequence>
<dbReference type="RefSeq" id="XP_025547370.1">
    <property type="nucleotide sequence ID" value="XM_025690659.1"/>
</dbReference>
<organism evidence="1 2">
    <name type="scientific">Aspergillus homomorphus (strain CBS 101889)</name>
    <dbReference type="NCBI Taxonomy" id="1450537"/>
    <lineage>
        <taxon>Eukaryota</taxon>
        <taxon>Fungi</taxon>
        <taxon>Dikarya</taxon>
        <taxon>Ascomycota</taxon>
        <taxon>Pezizomycotina</taxon>
        <taxon>Eurotiomycetes</taxon>
        <taxon>Eurotiomycetidae</taxon>
        <taxon>Eurotiales</taxon>
        <taxon>Aspergillaceae</taxon>
        <taxon>Aspergillus</taxon>
        <taxon>Aspergillus subgen. Circumdati</taxon>
    </lineage>
</organism>
<keyword evidence="2" id="KW-1185">Reference proteome</keyword>
<dbReference type="Proteomes" id="UP000248961">
    <property type="component" value="Unassembled WGS sequence"/>
</dbReference>
<dbReference type="AlphaFoldDB" id="A0A395HKT1"/>
<protein>
    <submittedName>
        <fullName evidence="1">Uncharacterized protein</fullName>
    </submittedName>
</protein>
<reference evidence="1 2" key="1">
    <citation type="submission" date="2018-02" db="EMBL/GenBank/DDBJ databases">
        <title>The genomes of Aspergillus section Nigri reveals drivers in fungal speciation.</title>
        <authorList>
            <consortium name="DOE Joint Genome Institute"/>
            <person name="Vesth T.C."/>
            <person name="Nybo J."/>
            <person name="Theobald S."/>
            <person name="Brandl J."/>
            <person name="Frisvad J.C."/>
            <person name="Nielsen K.F."/>
            <person name="Lyhne E.K."/>
            <person name="Kogle M.E."/>
            <person name="Kuo A."/>
            <person name="Riley R."/>
            <person name="Clum A."/>
            <person name="Nolan M."/>
            <person name="Lipzen A."/>
            <person name="Salamov A."/>
            <person name="Henrissat B."/>
            <person name="Wiebenga A."/>
            <person name="De vries R.P."/>
            <person name="Grigoriev I.V."/>
            <person name="Mortensen U.H."/>
            <person name="Andersen M.R."/>
            <person name="Baker S.E."/>
        </authorList>
    </citation>
    <scope>NUCLEOTIDE SEQUENCE [LARGE SCALE GENOMIC DNA]</scope>
    <source>
        <strain evidence="1 2">CBS 101889</strain>
    </source>
</reference>
<accession>A0A395HKT1</accession>
<dbReference type="GeneID" id="37194948"/>
<dbReference type="VEuPathDB" id="FungiDB:BO97DRAFT_223061"/>
<evidence type="ECO:0000313" key="2">
    <source>
        <dbReference type="Proteomes" id="UP000248961"/>
    </source>
</evidence>
<gene>
    <name evidence="1" type="ORF">BO97DRAFT_223061</name>
</gene>